<sequence>MRGCILSGVMFYLCESSMYADLIGSMYVSMYVNHLTVHPPINGAFVSVYAIRGNKNKNWNWNWKDSDPVCWWKLRVGSRLQVDRWTGLDLLPTTYYLLTPVSVRGTTGLHGAVQFVQSRPIVWWMRKLPTYYSTLWWN</sequence>
<dbReference type="RefSeq" id="XP_025526973.1">
    <property type="nucleotide sequence ID" value="XM_025677181.1"/>
</dbReference>
<evidence type="ECO:0000313" key="1">
    <source>
        <dbReference type="EMBL" id="RAH81079.1"/>
    </source>
</evidence>
<evidence type="ECO:0000313" key="2">
    <source>
        <dbReference type="Proteomes" id="UP000249497"/>
    </source>
</evidence>
<keyword evidence="2" id="KW-1185">Reference proteome</keyword>
<reference evidence="1 2" key="1">
    <citation type="submission" date="2018-02" db="EMBL/GenBank/DDBJ databases">
        <title>The genomes of Aspergillus section Nigri reveals drivers in fungal speciation.</title>
        <authorList>
            <consortium name="DOE Joint Genome Institute"/>
            <person name="Vesth T.C."/>
            <person name="Nybo J."/>
            <person name="Theobald S."/>
            <person name="Brandl J."/>
            <person name="Frisvad J.C."/>
            <person name="Nielsen K.F."/>
            <person name="Lyhne E.K."/>
            <person name="Kogle M.E."/>
            <person name="Kuo A."/>
            <person name="Riley R."/>
            <person name="Clum A."/>
            <person name="Nolan M."/>
            <person name="Lipzen A."/>
            <person name="Salamov A."/>
            <person name="Henrissat B."/>
            <person name="Wiebenga A."/>
            <person name="De vries R.P."/>
            <person name="Grigoriev I.V."/>
            <person name="Mortensen U.H."/>
            <person name="Andersen M.R."/>
            <person name="Baker S.E."/>
        </authorList>
    </citation>
    <scope>NUCLEOTIDE SEQUENCE [LARGE SCALE GENOMIC DNA]</scope>
    <source>
        <strain evidence="1 2">CBS 114.51</strain>
    </source>
</reference>
<dbReference type="EMBL" id="KZ824798">
    <property type="protein sequence ID" value="RAH81079.1"/>
    <property type="molecule type" value="Genomic_DNA"/>
</dbReference>
<proteinExistence type="predicted"/>
<protein>
    <submittedName>
        <fullName evidence="1">Uncharacterized protein</fullName>
    </submittedName>
</protein>
<accession>A0A8T8X0J8</accession>
<dbReference type="GeneID" id="37180874"/>
<name>A0A8T8X0J8_ASPJA</name>
<gene>
    <name evidence="1" type="ORF">BO86DRAFT_456735</name>
</gene>
<dbReference type="AlphaFoldDB" id="A0A8T8X0J8"/>
<dbReference type="Proteomes" id="UP000249497">
    <property type="component" value="Unassembled WGS sequence"/>
</dbReference>
<organism evidence="1 2">
    <name type="scientific">Aspergillus japonicus CBS 114.51</name>
    <dbReference type="NCBI Taxonomy" id="1448312"/>
    <lineage>
        <taxon>Eukaryota</taxon>
        <taxon>Fungi</taxon>
        <taxon>Dikarya</taxon>
        <taxon>Ascomycota</taxon>
        <taxon>Pezizomycotina</taxon>
        <taxon>Eurotiomycetes</taxon>
        <taxon>Eurotiomycetidae</taxon>
        <taxon>Eurotiales</taxon>
        <taxon>Aspergillaceae</taxon>
        <taxon>Aspergillus</taxon>
        <taxon>Aspergillus subgen. Circumdati</taxon>
    </lineage>
</organism>